<feature type="transmembrane region" description="Helical" evidence="6">
    <location>
        <begin position="88"/>
        <end position="107"/>
    </location>
</feature>
<keyword evidence="5 6" id="KW-0472">Membrane</keyword>
<evidence type="ECO:0000256" key="1">
    <source>
        <dbReference type="ARBA" id="ARBA00004651"/>
    </source>
</evidence>
<dbReference type="Pfam" id="PF02653">
    <property type="entry name" value="BPD_transp_2"/>
    <property type="match status" value="1"/>
</dbReference>
<gene>
    <name evidence="7" type="ORF">SAMN02746066_03682</name>
</gene>
<evidence type="ECO:0000256" key="5">
    <source>
        <dbReference type="ARBA" id="ARBA00023136"/>
    </source>
</evidence>
<comment type="subcellular location">
    <subcellularLocation>
        <location evidence="1">Cell membrane</location>
        <topology evidence="1">Multi-pass membrane protein</topology>
    </subcellularLocation>
</comment>
<keyword evidence="2" id="KW-1003">Cell membrane</keyword>
<feature type="transmembrane region" description="Helical" evidence="6">
    <location>
        <begin position="221"/>
        <end position="242"/>
    </location>
</feature>
<dbReference type="PANTHER" id="PTHR32196">
    <property type="entry name" value="ABC TRANSPORTER PERMEASE PROTEIN YPHD-RELATED-RELATED"/>
    <property type="match status" value="1"/>
</dbReference>
<evidence type="ECO:0000256" key="2">
    <source>
        <dbReference type="ARBA" id="ARBA00022475"/>
    </source>
</evidence>
<evidence type="ECO:0000313" key="7">
    <source>
        <dbReference type="EMBL" id="SHM87466.1"/>
    </source>
</evidence>
<dbReference type="PANTHER" id="PTHR32196:SF69">
    <property type="entry name" value="BRANCHED-CHAIN AMINO ACID TRANSPORT SYSTEM, PERMEASE PROTEIN"/>
    <property type="match status" value="1"/>
</dbReference>
<organism evidence="7 8">
    <name type="scientific">Anaerosporobacter mobilis DSM 15930</name>
    <dbReference type="NCBI Taxonomy" id="1120996"/>
    <lineage>
        <taxon>Bacteria</taxon>
        <taxon>Bacillati</taxon>
        <taxon>Bacillota</taxon>
        <taxon>Clostridia</taxon>
        <taxon>Lachnospirales</taxon>
        <taxon>Lachnospiraceae</taxon>
        <taxon>Anaerosporobacter</taxon>
    </lineage>
</organism>
<keyword evidence="3 6" id="KW-0812">Transmembrane</keyword>
<dbReference type="GO" id="GO:0005886">
    <property type="term" value="C:plasma membrane"/>
    <property type="evidence" value="ECO:0007669"/>
    <property type="project" value="UniProtKB-SubCell"/>
</dbReference>
<evidence type="ECO:0000313" key="8">
    <source>
        <dbReference type="Proteomes" id="UP000184038"/>
    </source>
</evidence>
<evidence type="ECO:0000256" key="6">
    <source>
        <dbReference type="SAM" id="Phobius"/>
    </source>
</evidence>
<dbReference type="AlphaFoldDB" id="A0A1M7M9U7"/>
<dbReference type="InterPro" id="IPR001851">
    <property type="entry name" value="ABC_transp_permease"/>
</dbReference>
<dbReference type="RefSeq" id="WP_073290020.1">
    <property type="nucleotide sequence ID" value="NZ_FRCP01000020.1"/>
</dbReference>
<dbReference type="EMBL" id="FRCP01000020">
    <property type="protein sequence ID" value="SHM87466.1"/>
    <property type="molecule type" value="Genomic_DNA"/>
</dbReference>
<evidence type="ECO:0000256" key="4">
    <source>
        <dbReference type="ARBA" id="ARBA00022989"/>
    </source>
</evidence>
<feature type="transmembrane region" description="Helical" evidence="6">
    <location>
        <begin position="254"/>
        <end position="274"/>
    </location>
</feature>
<dbReference type="GO" id="GO:0022857">
    <property type="term" value="F:transmembrane transporter activity"/>
    <property type="evidence" value="ECO:0007669"/>
    <property type="project" value="InterPro"/>
</dbReference>
<proteinExistence type="predicted"/>
<feature type="transmembrane region" description="Helical" evidence="6">
    <location>
        <begin position="195"/>
        <end position="215"/>
    </location>
</feature>
<feature type="transmembrane region" description="Helical" evidence="6">
    <location>
        <begin position="143"/>
        <end position="165"/>
    </location>
</feature>
<feature type="transmembrane region" description="Helical" evidence="6">
    <location>
        <begin position="6"/>
        <end position="28"/>
    </location>
</feature>
<dbReference type="Proteomes" id="UP000184038">
    <property type="component" value="Unassembled WGS sequence"/>
</dbReference>
<dbReference type="OrthoDB" id="9778389at2"/>
<feature type="transmembrane region" description="Helical" evidence="6">
    <location>
        <begin position="280"/>
        <end position="296"/>
    </location>
</feature>
<dbReference type="STRING" id="1120996.SAMN02746066_03682"/>
<reference evidence="7 8" key="1">
    <citation type="submission" date="2016-11" db="EMBL/GenBank/DDBJ databases">
        <authorList>
            <person name="Jaros S."/>
            <person name="Januszkiewicz K."/>
            <person name="Wedrychowicz H."/>
        </authorList>
    </citation>
    <scope>NUCLEOTIDE SEQUENCE [LARGE SCALE GENOMIC DNA]</scope>
    <source>
        <strain evidence="7 8">DSM 15930</strain>
    </source>
</reference>
<accession>A0A1M7M9U7</accession>
<dbReference type="CDD" id="cd06574">
    <property type="entry name" value="TM_PBP1_branched-chain-AA_like"/>
    <property type="match status" value="1"/>
</dbReference>
<protein>
    <submittedName>
        <fullName evidence="7">Putative ABC transport system permease protein</fullName>
    </submittedName>
</protein>
<sequence length="304" mass="32355">MNIFFAILSASGQGLLWAVLALGIYITFKILNVADMTCDGSFALGGCLSVTLIVSGWNPILSLLLSVLAGMAAGMVTGFLHTKLKIPVILAGILSMISLYSINLRILGQPNQSLLKSDTIVTMIKKVIPDSVMDHIKYSTLNSLIVIGIGIIFGVLLCFVLYWFFGTEAGSALRATGTNEDMIRALGQNTDRMKILGLMISNGLIALSGGLVAQSQGYGDVIMGQGAIVIGLASIVIGEVFFGRCTSFKSKLISVIVGSVIYRVIIALVLQLGLNNNDQKLFTAIIVAIALAVPTIKKQAQNWR</sequence>
<evidence type="ECO:0000256" key="3">
    <source>
        <dbReference type="ARBA" id="ARBA00022692"/>
    </source>
</evidence>
<name>A0A1M7M9U7_9FIRM</name>
<keyword evidence="4 6" id="KW-1133">Transmembrane helix</keyword>
<feature type="transmembrane region" description="Helical" evidence="6">
    <location>
        <begin position="63"/>
        <end position="81"/>
    </location>
</feature>
<keyword evidence="8" id="KW-1185">Reference proteome</keyword>